<accession>A0A158A7N6</accession>
<evidence type="ECO:0000256" key="1">
    <source>
        <dbReference type="SAM" id="SignalP"/>
    </source>
</evidence>
<dbReference type="PROSITE" id="PS51257">
    <property type="entry name" value="PROKAR_LIPOPROTEIN"/>
    <property type="match status" value="1"/>
</dbReference>
<dbReference type="RefSeq" id="WP_082852605.1">
    <property type="nucleotide sequence ID" value="NZ_FCNX02000003.1"/>
</dbReference>
<dbReference type="InterPro" id="IPR053140">
    <property type="entry name" value="GDSL_Rv0518-like"/>
</dbReference>
<feature type="domain" description="SGNH hydrolase-type esterase" evidence="2">
    <location>
        <begin position="220"/>
        <end position="412"/>
    </location>
</feature>
<protein>
    <submittedName>
        <fullName evidence="3">GDSL family lipase</fullName>
    </submittedName>
</protein>
<dbReference type="STRING" id="1777138.AWB77_01452"/>
<evidence type="ECO:0000313" key="3">
    <source>
        <dbReference type="EMBL" id="SAK53646.1"/>
    </source>
</evidence>
<gene>
    <name evidence="3" type="ORF">AWB77_01452</name>
</gene>
<organism evidence="3 4">
    <name type="scientific">Caballeronia fortuita</name>
    <dbReference type="NCBI Taxonomy" id="1777138"/>
    <lineage>
        <taxon>Bacteria</taxon>
        <taxon>Pseudomonadati</taxon>
        <taxon>Pseudomonadota</taxon>
        <taxon>Betaproteobacteria</taxon>
        <taxon>Burkholderiales</taxon>
        <taxon>Burkholderiaceae</taxon>
        <taxon>Caballeronia</taxon>
    </lineage>
</organism>
<dbReference type="EMBL" id="FCNX02000003">
    <property type="protein sequence ID" value="SAK53646.1"/>
    <property type="molecule type" value="Genomic_DNA"/>
</dbReference>
<dbReference type="Proteomes" id="UP000054903">
    <property type="component" value="Unassembled WGS sequence"/>
</dbReference>
<dbReference type="PANTHER" id="PTHR43784:SF2">
    <property type="entry name" value="GDSL-LIKE LIPASE_ACYLHYDROLASE, PUTATIVE (AFU_ORTHOLOGUE AFUA_2G00820)-RELATED"/>
    <property type="match status" value="1"/>
</dbReference>
<comment type="caution">
    <text evidence="3">The sequence shown here is derived from an EMBL/GenBank/DDBJ whole genome shotgun (WGS) entry which is preliminary data.</text>
</comment>
<dbReference type="Gene3D" id="3.40.50.1110">
    <property type="entry name" value="SGNH hydrolase"/>
    <property type="match status" value="1"/>
</dbReference>
<dbReference type="PANTHER" id="PTHR43784">
    <property type="entry name" value="GDSL-LIKE LIPASE/ACYLHYDROLASE, PUTATIVE (AFU_ORTHOLOGUE AFUA_2G00820)-RELATED"/>
    <property type="match status" value="1"/>
</dbReference>
<proteinExistence type="predicted"/>
<feature type="chain" id="PRO_5007620358" evidence="1">
    <location>
        <begin position="17"/>
        <end position="423"/>
    </location>
</feature>
<feature type="signal peptide" evidence="1">
    <location>
        <begin position="1"/>
        <end position="16"/>
    </location>
</feature>
<dbReference type="Pfam" id="PF13472">
    <property type="entry name" value="Lipase_GDSL_2"/>
    <property type="match status" value="1"/>
</dbReference>
<evidence type="ECO:0000313" key="4">
    <source>
        <dbReference type="Proteomes" id="UP000054903"/>
    </source>
</evidence>
<dbReference type="InterPro" id="IPR013830">
    <property type="entry name" value="SGNH_hydro"/>
</dbReference>
<name>A0A158A7N6_9BURK</name>
<dbReference type="InterPro" id="IPR036514">
    <property type="entry name" value="SGNH_hydro_sf"/>
</dbReference>
<dbReference type="AlphaFoldDB" id="A0A158A7N6"/>
<evidence type="ECO:0000259" key="2">
    <source>
        <dbReference type="Pfam" id="PF13472"/>
    </source>
</evidence>
<reference evidence="3" key="1">
    <citation type="submission" date="2016-01" db="EMBL/GenBank/DDBJ databases">
        <authorList>
            <person name="Peeters C."/>
        </authorList>
    </citation>
    <scope>NUCLEOTIDE SEQUENCE</scope>
    <source>
        <strain evidence="3">LMG 29320</strain>
    </source>
</reference>
<dbReference type="GO" id="GO:0016788">
    <property type="term" value="F:hydrolase activity, acting on ester bonds"/>
    <property type="evidence" value="ECO:0007669"/>
    <property type="project" value="UniProtKB-ARBA"/>
</dbReference>
<keyword evidence="4" id="KW-1185">Reference proteome</keyword>
<sequence length="423" mass="44473">MLAALTKSIKSSLSSAASVISIVAATSILLAACGGGVDAPNRWVATWYAAPQNYNDPLSIVPVSTPFTVENQTIRQIVHLSKGGNAVRLKLANLFGSGPVSFSAIRIARNQGSGGAIDVATDKPVTFSGSTALTLEPGAVAWSDSINIPVSTHDEIAISIYLAGGVQVADVHSDARQTNYFAPGNQTSNGVLKNAISKTSYYWVSELDVNSSNDTKVVVAFGDSITDGHNSTVDANHRWPNFLDDLAQSPGSRLSNLAVVNSGISGNRWLTDGTGPNGLSRFDRDVLGISGVTHVIILLGINDIGFPYLLPSQAVTANQIIQAMQTAISKAKERGLKVYLGTLTPMGGSPYFNTNSEADRQSVNAFIRLAPKGVDGVIDFDKAIQDPADSTRMLAAYDSGDHLHPNDAGYKAMADAINLASLN</sequence>
<dbReference type="OrthoDB" id="1828825at2"/>
<dbReference type="SUPFAM" id="SSF52266">
    <property type="entry name" value="SGNH hydrolase"/>
    <property type="match status" value="1"/>
</dbReference>
<dbReference type="CDD" id="cd01830">
    <property type="entry name" value="XynE_like"/>
    <property type="match status" value="1"/>
</dbReference>
<keyword evidence="1" id="KW-0732">Signal</keyword>